<evidence type="ECO:0000256" key="1">
    <source>
        <dbReference type="ARBA" id="ARBA00007448"/>
    </source>
</evidence>
<dbReference type="InterPro" id="IPR050747">
    <property type="entry name" value="Mitochondrial_chaperone_BCS1"/>
</dbReference>
<proteinExistence type="inferred from homology"/>
<feature type="domain" description="AAA+ ATPase" evidence="4">
    <location>
        <begin position="253"/>
        <end position="402"/>
    </location>
</feature>
<evidence type="ECO:0000259" key="4">
    <source>
        <dbReference type="SMART" id="SM00382"/>
    </source>
</evidence>
<evidence type="ECO:0000313" key="5">
    <source>
        <dbReference type="EMBL" id="QHT25248.1"/>
    </source>
</evidence>
<dbReference type="SUPFAM" id="SSF52540">
    <property type="entry name" value="P-loop containing nucleoside triphosphate hydrolases"/>
    <property type="match status" value="1"/>
</dbReference>
<evidence type="ECO:0000256" key="2">
    <source>
        <dbReference type="SAM" id="MobiDB-lite"/>
    </source>
</evidence>
<dbReference type="InterPro" id="IPR003593">
    <property type="entry name" value="AAA+_ATPase"/>
</dbReference>
<dbReference type="PANTHER" id="PTHR23070">
    <property type="entry name" value="BCS1 AAA-TYPE ATPASE"/>
    <property type="match status" value="1"/>
</dbReference>
<feature type="region of interest" description="Disordered" evidence="2">
    <location>
        <begin position="323"/>
        <end position="345"/>
    </location>
</feature>
<sequence length="458" mass="53931">MNIPVSLKLFLHLLIGITISIALYYVFNFKIPSEMYGWLTISIITPIISSLLSTSTWLNMIEQTLVYSHTWDQDCNGHELIEWLSIYMMDHKIWSYGNITKIIRDKRSVWWNDNDWKTRPQIFELPSGTIIFKYKNYYLMGCYPYPTVQRNIYNNKNVLHEITIQSLSNIDWKTFLEDARDYYYNHLESYKMSVYKVNSDYFDETNRQIIPIRSNSSIKTCFGDPDKEKVWNIIYDFLEPSTRNHFKSLLQPYKTSFLIYGPPGTGKTEMLFQIASSIWKDHQKPIYIINPRGMSDTELENAIDEIQSGFVLVNEWDLVINKSDKNNEDSDDDEPGTKNNFNNSESHKYPSVKAWLDILDQTQGEIIFWFTTNNYEELAKINDGALIRDCRIDHKIEFKPMQPSHARNALKHFTKDKDEIIDAIPDNKLKDLTIASIIKHLKYHYPLDQIGEKIDLQN</sequence>
<keyword evidence="3" id="KW-0472">Membrane</keyword>
<dbReference type="GO" id="GO:0016887">
    <property type="term" value="F:ATP hydrolysis activity"/>
    <property type="evidence" value="ECO:0007669"/>
    <property type="project" value="InterPro"/>
</dbReference>
<evidence type="ECO:0000256" key="3">
    <source>
        <dbReference type="SAM" id="Phobius"/>
    </source>
</evidence>
<dbReference type="InterPro" id="IPR003959">
    <property type="entry name" value="ATPase_AAA_core"/>
</dbReference>
<keyword evidence="3" id="KW-0812">Transmembrane</keyword>
<dbReference type="Gene3D" id="3.40.50.300">
    <property type="entry name" value="P-loop containing nucleotide triphosphate hydrolases"/>
    <property type="match status" value="1"/>
</dbReference>
<feature type="transmembrane region" description="Helical" evidence="3">
    <location>
        <begin position="38"/>
        <end position="58"/>
    </location>
</feature>
<dbReference type="EMBL" id="MN739761">
    <property type="protein sequence ID" value="QHT25248.1"/>
    <property type="molecule type" value="Genomic_DNA"/>
</dbReference>
<dbReference type="SMART" id="SM00382">
    <property type="entry name" value="AAA"/>
    <property type="match status" value="1"/>
</dbReference>
<dbReference type="GO" id="GO:0005524">
    <property type="term" value="F:ATP binding"/>
    <property type="evidence" value="ECO:0007669"/>
    <property type="project" value="InterPro"/>
</dbReference>
<protein>
    <recommendedName>
        <fullName evidence="4">AAA+ ATPase domain-containing protein</fullName>
    </recommendedName>
</protein>
<feature type="transmembrane region" description="Helical" evidence="3">
    <location>
        <begin position="6"/>
        <end position="26"/>
    </location>
</feature>
<accession>A0A6C0E8V9</accession>
<comment type="similarity">
    <text evidence="1">Belongs to the AAA ATPase family. BCS1 subfamily.</text>
</comment>
<dbReference type="AlphaFoldDB" id="A0A6C0E8V9"/>
<name>A0A6C0E8V9_9ZZZZ</name>
<dbReference type="Pfam" id="PF00004">
    <property type="entry name" value="AAA"/>
    <property type="match status" value="1"/>
</dbReference>
<dbReference type="InterPro" id="IPR027417">
    <property type="entry name" value="P-loop_NTPase"/>
</dbReference>
<reference evidence="5" key="1">
    <citation type="journal article" date="2020" name="Nature">
        <title>Giant virus diversity and host interactions through global metagenomics.</title>
        <authorList>
            <person name="Schulz F."/>
            <person name="Roux S."/>
            <person name="Paez-Espino D."/>
            <person name="Jungbluth S."/>
            <person name="Walsh D.A."/>
            <person name="Denef V.J."/>
            <person name="McMahon K.D."/>
            <person name="Konstantinidis K.T."/>
            <person name="Eloe-Fadrosh E.A."/>
            <person name="Kyrpides N.C."/>
            <person name="Woyke T."/>
        </authorList>
    </citation>
    <scope>NUCLEOTIDE SEQUENCE</scope>
    <source>
        <strain evidence="5">GVMAG-M-3300023179-150</strain>
    </source>
</reference>
<organism evidence="5">
    <name type="scientific">viral metagenome</name>
    <dbReference type="NCBI Taxonomy" id="1070528"/>
    <lineage>
        <taxon>unclassified sequences</taxon>
        <taxon>metagenomes</taxon>
        <taxon>organismal metagenomes</taxon>
    </lineage>
</organism>
<keyword evidence="3" id="KW-1133">Transmembrane helix</keyword>